<proteinExistence type="predicted"/>
<reference evidence="1 2" key="1">
    <citation type="submission" date="2016-05" db="EMBL/GenBank/DDBJ databases">
        <title>Comparative analysis of secretome profiles of manganese(II)-oxidizing ascomycete fungi.</title>
        <authorList>
            <consortium name="DOE Joint Genome Institute"/>
            <person name="Zeiner C.A."/>
            <person name="Purvine S.O."/>
            <person name="Zink E.M."/>
            <person name="Wu S."/>
            <person name="Pasa-Tolic L."/>
            <person name="Chaput D.L."/>
            <person name="Haridas S."/>
            <person name="Grigoriev I.V."/>
            <person name="Santelli C.M."/>
            <person name="Hansel C.M."/>
        </authorList>
    </citation>
    <scope>NUCLEOTIDE SEQUENCE [LARGE SCALE GENOMIC DNA]</scope>
    <source>
        <strain evidence="1 2">AP3s5-JAC2a</strain>
    </source>
</reference>
<accession>A0A177BXW8</accession>
<protein>
    <submittedName>
        <fullName evidence="1">Uncharacterized protein</fullName>
    </submittedName>
</protein>
<dbReference type="InParanoid" id="A0A177BXW8"/>
<dbReference type="EMBL" id="KV441560">
    <property type="protein sequence ID" value="OAG00165.1"/>
    <property type="molecule type" value="Genomic_DNA"/>
</dbReference>
<evidence type="ECO:0000313" key="2">
    <source>
        <dbReference type="Proteomes" id="UP000077069"/>
    </source>
</evidence>
<name>A0A177BXW8_9PLEO</name>
<sequence length="201" mass="22074">MDTSRFTLCFLGYTSSQWVSDRQFVPTSVGWSALRLVLCSDINCDEQRPAQPTLIGYICGVPNCRISLSCFIDTNYTRIAAPFAAHRSLFSSGETEQRAAPSGSAVNDPNTWSSIHELTVHCGQRLCAAIIEAGSLVIVMRGSATRSYNKPTCLIALSSDRSRPECQNIRLTNHRTIVAEPKYAIPPRAGSINRFSRSNIA</sequence>
<dbReference type="RefSeq" id="XP_018030530.1">
    <property type="nucleotide sequence ID" value="XM_018185909.1"/>
</dbReference>
<dbReference type="AlphaFoldDB" id="A0A177BXW8"/>
<organism evidence="1 2">
    <name type="scientific">Paraphaeosphaeria sporulosa</name>
    <dbReference type="NCBI Taxonomy" id="1460663"/>
    <lineage>
        <taxon>Eukaryota</taxon>
        <taxon>Fungi</taxon>
        <taxon>Dikarya</taxon>
        <taxon>Ascomycota</taxon>
        <taxon>Pezizomycotina</taxon>
        <taxon>Dothideomycetes</taxon>
        <taxon>Pleosporomycetidae</taxon>
        <taxon>Pleosporales</taxon>
        <taxon>Massarineae</taxon>
        <taxon>Didymosphaeriaceae</taxon>
        <taxon>Paraphaeosphaeria</taxon>
    </lineage>
</organism>
<keyword evidence="2" id="KW-1185">Reference proteome</keyword>
<dbReference type="GeneID" id="28769395"/>
<dbReference type="Proteomes" id="UP000077069">
    <property type="component" value="Unassembled WGS sequence"/>
</dbReference>
<gene>
    <name evidence="1" type="ORF">CC84DRAFT_361985</name>
</gene>
<evidence type="ECO:0000313" key="1">
    <source>
        <dbReference type="EMBL" id="OAG00165.1"/>
    </source>
</evidence>